<gene>
    <name evidence="1" type="ORF">HDID_LOCUS9115</name>
</gene>
<evidence type="ECO:0000313" key="1">
    <source>
        <dbReference type="EMBL" id="VDL61433.1"/>
    </source>
</evidence>
<dbReference type="InterPro" id="IPR019311">
    <property type="entry name" value="Fy-3"/>
</dbReference>
<dbReference type="OrthoDB" id="10363124at2759"/>
<dbReference type="AlphaFoldDB" id="A0A3P7A7J7"/>
<name>A0A3P7A7J7_HYMDI</name>
<dbReference type="Proteomes" id="UP000274504">
    <property type="component" value="Unassembled WGS sequence"/>
</dbReference>
<dbReference type="EMBL" id="UYSG01011215">
    <property type="protein sequence ID" value="VDL61433.1"/>
    <property type="molecule type" value="Genomic_DNA"/>
</dbReference>
<dbReference type="Pfam" id="PF10154">
    <property type="entry name" value="Fy-3"/>
    <property type="match status" value="1"/>
</dbReference>
<reference evidence="1 2" key="1">
    <citation type="submission" date="2018-11" db="EMBL/GenBank/DDBJ databases">
        <authorList>
            <consortium name="Pathogen Informatics"/>
        </authorList>
    </citation>
    <scope>NUCLEOTIDE SEQUENCE [LARGE SCALE GENOMIC DNA]</scope>
</reference>
<organism evidence="1 2">
    <name type="scientific">Hymenolepis diminuta</name>
    <name type="common">Rat tapeworm</name>
    <dbReference type="NCBI Taxonomy" id="6216"/>
    <lineage>
        <taxon>Eukaryota</taxon>
        <taxon>Metazoa</taxon>
        <taxon>Spiralia</taxon>
        <taxon>Lophotrochozoa</taxon>
        <taxon>Platyhelminthes</taxon>
        <taxon>Cestoda</taxon>
        <taxon>Eucestoda</taxon>
        <taxon>Cyclophyllidea</taxon>
        <taxon>Hymenolepididae</taxon>
        <taxon>Hymenolepis</taxon>
    </lineage>
</organism>
<evidence type="ECO:0000313" key="2">
    <source>
        <dbReference type="Proteomes" id="UP000274504"/>
    </source>
</evidence>
<sequence length="63" mass="6521">MKIVKGTLMESSGIKSGSGSLKTLIFLLPPSVSSKPGVFESLAALINSTFQQTNPIVVDANVA</sequence>
<accession>A0A3P7A7J7</accession>
<proteinExistence type="predicted"/>
<protein>
    <submittedName>
        <fullName evidence="1">Uncharacterized protein</fullName>
    </submittedName>
</protein>